<dbReference type="InterPro" id="IPR030678">
    <property type="entry name" value="Peptide/Ni-bd"/>
</dbReference>
<gene>
    <name evidence="7" type="ORF">DLJ53_24820</name>
</gene>
<keyword evidence="3" id="KW-0813">Transport</keyword>
<dbReference type="Gene3D" id="3.40.190.10">
    <property type="entry name" value="Periplasmic binding protein-like II"/>
    <property type="match status" value="1"/>
</dbReference>
<dbReference type="AlphaFoldDB" id="A0A8B2NPK2"/>
<dbReference type="GO" id="GO:0030288">
    <property type="term" value="C:outer membrane-bounded periplasmic space"/>
    <property type="evidence" value="ECO:0007669"/>
    <property type="project" value="UniProtKB-ARBA"/>
</dbReference>
<dbReference type="GO" id="GO:0015833">
    <property type="term" value="P:peptide transport"/>
    <property type="evidence" value="ECO:0007669"/>
    <property type="project" value="TreeGrafter"/>
</dbReference>
<proteinExistence type="inferred from homology"/>
<evidence type="ECO:0000256" key="4">
    <source>
        <dbReference type="ARBA" id="ARBA00022729"/>
    </source>
</evidence>
<dbReference type="EMBL" id="QHHQ01000006">
    <property type="protein sequence ID" value="RAH98860.1"/>
    <property type="molecule type" value="Genomic_DNA"/>
</dbReference>
<dbReference type="RefSeq" id="WP_111350284.1">
    <property type="nucleotide sequence ID" value="NZ_QHHQ01000006.1"/>
</dbReference>
<organism evidence="7 8">
    <name type="scientific">Acuticoccus sediminis</name>
    <dbReference type="NCBI Taxonomy" id="2184697"/>
    <lineage>
        <taxon>Bacteria</taxon>
        <taxon>Pseudomonadati</taxon>
        <taxon>Pseudomonadota</taxon>
        <taxon>Alphaproteobacteria</taxon>
        <taxon>Hyphomicrobiales</taxon>
        <taxon>Amorphaceae</taxon>
        <taxon>Acuticoccus</taxon>
    </lineage>
</organism>
<dbReference type="InterPro" id="IPR039424">
    <property type="entry name" value="SBP_5"/>
</dbReference>
<reference evidence="7 8" key="1">
    <citation type="submission" date="2018-05" db="EMBL/GenBank/DDBJ databases">
        <title>Acuticoccus sediminis sp. nov., isolated from deep-sea sediment of Indian Ocean.</title>
        <authorList>
            <person name="Liu X."/>
            <person name="Lai Q."/>
            <person name="Du Y."/>
            <person name="Sun F."/>
            <person name="Zhang X."/>
            <person name="Wang S."/>
            <person name="Shao Z."/>
        </authorList>
    </citation>
    <scope>NUCLEOTIDE SEQUENCE [LARGE SCALE GENOMIC DNA]</scope>
    <source>
        <strain evidence="7 8">PTG4-2</strain>
    </source>
</reference>
<feature type="signal peptide" evidence="5">
    <location>
        <begin position="1"/>
        <end position="28"/>
    </location>
</feature>
<comment type="similarity">
    <text evidence="2">Belongs to the bacterial solute-binding protein 5 family.</text>
</comment>
<keyword evidence="8" id="KW-1185">Reference proteome</keyword>
<sequence length="506" mass="55548">MIPLKAIKAPLTVAAIALSLAAIDRAEAAEGSIYVAQSVDPATLDPMQNIAAQSLNVFQNVFEQLTRIGTDGSLEPLLAESWDVNDDATVWTFKLNTGSTFHNGEPVTADDIIYTYETIINNPGAPAAGYLKAVDKVEKIDDTTIRFTLNQPYAIFGRQVSLIFIVPKKAYEEMGPEAFSTKPIGSGPFKVEEWVKDDHITLTANEDYWKGAPKVAEVQFIPMPSEPARAAALASGEIDIVPLLPPPLVDSLSSQSGIKIDKVESNRVVFAGYVPDDGPLGNEKIRKAIDYSIDRKAITERLLRGLGNPIGQIAPPVTFGYDPSVEPTPYDPEKAKALLAEAGYDGTPIKYMFPTNRWAFATQSAQAIAGYMQQAGINVEMEPMDYAAYLPMWINNTLEGMYMFSLGISILDADLILGLEYESEKSHGYWFSDELDALAKEQRATADQEKRQAAISKIWQISNEKALFSPIYVEVQAYGVRDCVTAWEPRADERLNFAEAAATCEH</sequence>
<dbReference type="Gene3D" id="3.10.105.10">
    <property type="entry name" value="Dipeptide-binding Protein, Domain 3"/>
    <property type="match status" value="1"/>
</dbReference>
<dbReference type="GO" id="GO:0043190">
    <property type="term" value="C:ATP-binding cassette (ABC) transporter complex"/>
    <property type="evidence" value="ECO:0007669"/>
    <property type="project" value="InterPro"/>
</dbReference>
<dbReference type="GO" id="GO:1904680">
    <property type="term" value="F:peptide transmembrane transporter activity"/>
    <property type="evidence" value="ECO:0007669"/>
    <property type="project" value="TreeGrafter"/>
</dbReference>
<evidence type="ECO:0000256" key="1">
    <source>
        <dbReference type="ARBA" id="ARBA00004418"/>
    </source>
</evidence>
<dbReference type="OrthoDB" id="9803988at2"/>
<evidence type="ECO:0000313" key="8">
    <source>
        <dbReference type="Proteomes" id="UP000249590"/>
    </source>
</evidence>
<dbReference type="PANTHER" id="PTHR30290">
    <property type="entry name" value="PERIPLASMIC BINDING COMPONENT OF ABC TRANSPORTER"/>
    <property type="match status" value="1"/>
</dbReference>
<name>A0A8B2NPK2_9HYPH</name>
<comment type="subcellular location">
    <subcellularLocation>
        <location evidence="1">Periplasm</location>
    </subcellularLocation>
</comment>
<feature type="chain" id="PRO_5032542824" description="Solute-binding protein family 5 domain-containing protein" evidence="5">
    <location>
        <begin position="29"/>
        <end position="506"/>
    </location>
</feature>
<keyword evidence="4 5" id="KW-0732">Signal</keyword>
<evidence type="ECO:0000256" key="5">
    <source>
        <dbReference type="SAM" id="SignalP"/>
    </source>
</evidence>
<dbReference type="SUPFAM" id="SSF53850">
    <property type="entry name" value="Periplasmic binding protein-like II"/>
    <property type="match status" value="1"/>
</dbReference>
<evidence type="ECO:0000259" key="6">
    <source>
        <dbReference type="Pfam" id="PF00496"/>
    </source>
</evidence>
<feature type="domain" description="Solute-binding protein family 5" evidence="6">
    <location>
        <begin position="74"/>
        <end position="415"/>
    </location>
</feature>
<dbReference type="Gene3D" id="3.90.76.10">
    <property type="entry name" value="Dipeptide-binding Protein, Domain 1"/>
    <property type="match status" value="1"/>
</dbReference>
<dbReference type="InterPro" id="IPR000914">
    <property type="entry name" value="SBP_5_dom"/>
</dbReference>
<comment type="caution">
    <text evidence="7">The sequence shown here is derived from an EMBL/GenBank/DDBJ whole genome shotgun (WGS) entry which is preliminary data.</text>
</comment>
<accession>A0A8B2NPK2</accession>
<dbReference type="Pfam" id="PF00496">
    <property type="entry name" value="SBP_bac_5"/>
    <property type="match status" value="1"/>
</dbReference>
<dbReference type="Proteomes" id="UP000249590">
    <property type="component" value="Unassembled WGS sequence"/>
</dbReference>
<dbReference type="PANTHER" id="PTHR30290:SF9">
    <property type="entry name" value="OLIGOPEPTIDE-BINDING PROTEIN APPA"/>
    <property type="match status" value="1"/>
</dbReference>
<evidence type="ECO:0000256" key="2">
    <source>
        <dbReference type="ARBA" id="ARBA00005695"/>
    </source>
</evidence>
<protein>
    <recommendedName>
        <fullName evidence="6">Solute-binding protein family 5 domain-containing protein</fullName>
    </recommendedName>
</protein>
<evidence type="ECO:0000256" key="3">
    <source>
        <dbReference type="ARBA" id="ARBA00022448"/>
    </source>
</evidence>
<dbReference type="PIRSF" id="PIRSF002741">
    <property type="entry name" value="MppA"/>
    <property type="match status" value="1"/>
</dbReference>
<evidence type="ECO:0000313" key="7">
    <source>
        <dbReference type="EMBL" id="RAH98860.1"/>
    </source>
</evidence>